<dbReference type="RefSeq" id="WP_179899642.1">
    <property type="nucleotide sequence ID" value="NZ_JACBXV010000012.1"/>
</dbReference>
<evidence type="ECO:0000313" key="1">
    <source>
        <dbReference type="EMBL" id="NYS68300.1"/>
    </source>
</evidence>
<proteinExistence type="predicted"/>
<protein>
    <recommendedName>
        <fullName evidence="3">Tail assembly chaperone</fullName>
    </recommendedName>
</protein>
<gene>
    <name evidence="1" type="ORF">HZZ05_01950</name>
</gene>
<dbReference type="EMBL" id="JACBXV010000012">
    <property type="protein sequence ID" value="NYS68300.1"/>
    <property type="molecule type" value="Genomic_DNA"/>
</dbReference>
<evidence type="ECO:0000313" key="2">
    <source>
        <dbReference type="Proteomes" id="UP000572528"/>
    </source>
</evidence>
<name>A0A853EIA5_9ACTO</name>
<comment type="caution">
    <text evidence="1">The sequence shown here is derived from an EMBL/GenBank/DDBJ whole genome shotgun (WGS) entry which is preliminary data.</text>
</comment>
<accession>A0A853EIA5</accession>
<reference evidence="1 2" key="1">
    <citation type="submission" date="2020-07" db="EMBL/GenBank/DDBJ databases">
        <title>MOT database genomes.</title>
        <authorList>
            <person name="Joseph S."/>
            <person name="Aduse-Opoku J."/>
            <person name="Hashim A."/>
            <person name="Wade W."/>
            <person name="Curtis M."/>
        </authorList>
    </citation>
    <scope>NUCLEOTIDE SEQUENCE [LARGE SCALE GENOMIC DNA]</scope>
    <source>
        <strain evidence="1 2">WMus004</strain>
    </source>
</reference>
<dbReference type="Proteomes" id="UP000572528">
    <property type="component" value="Unassembled WGS sequence"/>
</dbReference>
<sequence>MTDTVIPDLTIAALEKLDQAATPTPFVFGIASARVTFPDVLGMSMEDNERFLADMESSQAPAQVLRRWLSKEDYQLLVDNGMTARQAALLIKQATTHYQGSLGTPGEGEPSGTA</sequence>
<organism evidence="1 2">
    <name type="scientific">Actinomyces bowdenii</name>
    <dbReference type="NCBI Taxonomy" id="131109"/>
    <lineage>
        <taxon>Bacteria</taxon>
        <taxon>Bacillati</taxon>
        <taxon>Actinomycetota</taxon>
        <taxon>Actinomycetes</taxon>
        <taxon>Actinomycetales</taxon>
        <taxon>Actinomycetaceae</taxon>
        <taxon>Actinomyces</taxon>
    </lineage>
</organism>
<dbReference type="AlphaFoldDB" id="A0A853EIA5"/>
<evidence type="ECO:0008006" key="3">
    <source>
        <dbReference type="Google" id="ProtNLM"/>
    </source>
</evidence>